<evidence type="ECO:0000313" key="2">
    <source>
        <dbReference type="EMBL" id="SMP59673.1"/>
    </source>
</evidence>
<evidence type="ECO:0000256" key="1">
    <source>
        <dbReference type="SAM" id="MobiDB-lite"/>
    </source>
</evidence>
<protein>
    <submittedName>
        <fullName evidence="2">Uncharacterized protein</fullName>
    </submittedName>
</protein>
<proteinExistence type="predicted"/>
<feature type="region of interest" description="Disordered" evidence="1">
    <location>
        <begin position="161"/>
        <end position="208"/>
    </location>
</feature>
<gene>
    <name evidence="2" type="ORF">SAMN06295970_106122</name>
</gene>
<reference evidence="2 3" key="1">
    <citation type="submission" date="2017-05" db="EMBL/GenBank/DDBJ databases">
        <authorList>
            <person name="Varghese N."/>
            <person name="Submissions S."/>
        </authorList>
    </citation>
    <scope>NUCLEOTIDE SEQUENCE [LARGE SCALE GENOMIC DNA]</scope>
    <source>
        <strain evidence="2 3">DSM 26001</strain>
    </source>
</reference>
<dbReference type="Proteomes" id="UP001158049">
    <property type="component" value="Unassembled WGS sequence"/>
</dbReference>
<dbReference type="RefSeq" id="WP_283442230.1">
    <property type="nucleotide sequence ID" value="NZ_FXUL01000006.1"/>
</dbReference>
<name>A0ABY1Q820_9BURK</name>
<sequence length="314" mass="34892">MNKTLGITRNTNAQQIFSFLEDVSHARNNLQKESASVVPDPPIRVRKTKGSSEIYVSMRKGKTRSLASVLSPTKRDKRMQCAELMFGVAAKFSVEHRLQDDHKTKAALAELEHSALDVLDHDIKAGEMRVLFETILKRPAEITTGIARSSASIMAPIELEKKASQSAAEHRETDQGPPPRRKTRRPRLKNFTRPLEAAARKTNRTSGNEPVAAEIIHPAPMLAPKPPEQMALTSKIGEIASFSSERSPLIDQSLMIPRTENNTPARMPMPMPMPMSQDKSSHAAPLPPKSRKGLLAFFSWMAQGFTNFFRSCFG</sequence>
<dbReference type="EMBL" id="FXUL01000006">
    <property type="protein sequence ID" value="SMP59673.1"/>
    <property type="molecule type" value="Genomic_DNA"/>
</dbReference>
<comment type="caution">
    <text evidence="2">The sequence shown here is derived from an EMBL/GenBank/DDBJ whole genome shotgun (WGS) entry which is preliminary data.</text>
</comment>
<keyword evidence="3" id="KW-1185">Reference proteome</keyword>
<evidence type="ECO:0000313" key="3">
    <source>
        <dbReference type="Proteomes" id="UP001158049"/>
    </source>
</evidence>
<feature type="compositionally biased region" description="Basic and acidic residues" evidence="1">
    <location>
        <begin position="161"/>
        <end position="174"/>
    </location>
</feature>
<accession>A0ABY1Q820</accession>
<feature type="compositionally biased region" description="Basic residues" evidence="1">
    <location>
        <begin position="179"/>
        <end position="190"/>
    </location>
</feature>
<organism evidence="2 3">
    <name type="scientific">Noviherbaspirillum suwonense</name>
    <dbReference type="NCBI Taxonomy" id="1224511"/>
    <lineage>
        <taxon>Bacteria</taxon>
        <taxon>Pseudomonadati</taxon>
        <taxon>Pseudomonadota</taxon>
        <taxon>Betaproteobacteria</taxon>
        <taxon>Burkholderiales</taxon>
        <taxon>Oxalobacteraceae</taxon>
        <taxon>Noviherbaspirillum</taxon>
    </lineage>
</organism>